<comment type="subunit">
    <text evidence="4">Homodimer.</text>
</comment>
<keyword evidence="12" id="KW-0732">Signal</keyword>
<keyword evidence="8" id="KW-0784">Thiamine biosynthesis</keyword>
<organism evidence="14 15">
    <name type="scientific">Hydrogenophaga laconesensis</name>
    <dbReference type="NCBI Taxonomy" id="1805971"/>
    <lineage>
        <taxon>Bacteria</taxon>
        <taxon>Pseudomonadati</taxon>
        <taxon>Pseudomonadota</taxon>
        <taxon>Betaproteobacteria</taxon>
        <taxon>Burkholderiales</taxon>
        <taxon>Comamonadaceae</taxon>
        <taxon>Hydrogenophaga</taxon>
    </lineage>
</organism>
<keyword evidence="7" id="KW-0663">Pyridoxal phosphate</keyword>
<dbReference type="Gene3D" id="3.40.190.10">
    <property type="entry name" value="Periplasmic binding protein-like II"/>
    <property type="match status" value="2"/>
</dbReference>
<feature type="domain" description="SsuA/THI5-like" evidence="13">
    <location>
        <begin position="50"/>
        <end position="258"/>
    </location>
</feature>
<dbReference type="InterPro" id="IPR027939">
    <property type="entry name" value="NMT1/THI5"/>
</dbReference>
<dbReference type="SUPFAM" id="SSF53850">
    <property type="entry name" value="Periplasmic binding protein-like II"/>
    <property type="match status" value="1"/>
</dbReference>
<evidence type="ECO:0000256" key="3">
    <source>
        <dbReference type="ARBA" id="ARBA00009406"/>
    </source>
</evidence>
<accession>A0ABU1VFC8</accession>
<feature type="signal peptide" evidence="12">
    <location>
        <begin position="1"/>
        <end position="31"/>
    </location>
</feature>
<evidence type="ECO:0000313" key="14">
    <source>
        <dbReference type="EMBL" id="MDR7096035.1"/>
    </source>
</evidence>
<dbReference type="PANTHER" id="PTHR31528">
    <property type="entry name" value="4-AMINO-5-HYDROXYMETHYL-2-METHYLPYRIMIDINE PHOSPHATE SYNTHASE THI11-RELATED"/>
    <property type="match status" value="1"/>
</dbReference>
<protein>
    <recommendedName>
        <fullName evidence="10">Thiamine pyrimidine synthase</fullName>
    </recommendedName>
</protein>
<keyword evidence="9" id="KW-0408">Iron</keyword>
<evidence type="ECO:0000256" key="6">
    <source>
        <dbReference type="ARBA" id="ARBA00022723"/>
    </source>
</evidence>
<evidence type="ECO:0000256" key="7">
    <source>
        <dbReference type="ARBA" id="ARBA00022898"/>
    </source>
</evidence>
<comment type="catalytic activity">
    <reaction evidence="11">
        <text>N(6)-(pyridoxal phosphate)-L-lysyl-[4-amino-5-hydroxymethyl-2-methylpyrimidine phosphate synthase] + L-histidyl-[4-amino-5-hydroxymethyl-2-methylpyrimidine phosphate synthase] + 2 Fe(3+) + 4 H2O = L-lysyl-[4-amino-5-hydroxymethyl-2-methylpyrimidine phosphate synthase] + (2S)-2-amino-5-hydroxy-4-oxopentanoyl-[4-amino-5-hydroxymethyl-2-methylpyrimidine phosphate synthase] + 4-amino-2-methyl-5-(phosphooxymethyl)pyrimidine + 3-oxopropanoate + 2 Fe(2+) + 2 H(+)</text>
        <dbReference type="Rhea" id="RHEA:65756"/>
        <dbReference type="Rhea" id="RHEA-COMP:16892"/>
        <dbReference type="Rhea" id="RHEA-COMP:16893"/>
        <dbReference type="Rhea" id="RHEA-COMP:16894"/>
        <dbReference type="Rhea" id="RHEA-COMP:16895"/>
        <dbReference type="ChEBI" id="CHEBI:15377"/>
        <dbReference type="ChEBI" id="CHEBI:15378"/>
        <dbReference type="ChEBI" id="CHEBI:29033"/>
        <dbReference type="ChEBI" id="CHEBI:29034"/>
        <dbReference type="ChEBI" id="CHEBI:29969"/>
        <dbReference type="ChEBI" id="CHEBI:29979"/>
        <dbReference type="ChEBI" id="CHEBI:33190"/>
        <dbReference type="ChEBI" id="CHEBI:58354"/>
        <dbReference type="ChEBI" id="CHEBI:143915"/>
        <dbReference type="ChEBI" id="CHEBI:157692"/>
    </reaction>
    <physiologicalReaction direction="left-to-right" evidence="11">
        <dbReference type="Rhea" id="RHEA:65757"/>
    </physiologicalReaction>
</comment>
<feature type="chain" id="PRO_5046589267" description="Thiamine pyrimidine synthase" evidence="12">
    <location>
        <begin position="32"/>
        <end position="349"/>
    </location>
</feature>
<dbReference type="InterPro" id="IPR015168">
    <property type="entry name" value="SsuA/THI5"/>
</dbReference>
<evidence type="ECO:0000256" key="2">
    <source>
        <dbReference type="ARBA" id="ARBA00004948"/>
    </source>
</evidence>
<evidence type="ECO:0000256" key="1">
    <source>
        <dbReference type="ARBA" id="ARBA00003469"/>
    </source>
</evidence>
<evidence type="ECO:0000256" key="12">
    <source>
        <dbReference type="SAM" id="SignalP"/>
    </source>
</evidence>
<reference evidence="14 15" key="1">
    <citation type="submission" date="2023-07" db="EMBL/GenBank/DDBJ databases">
        <title>Sorghum-associated microbial communities from plants grown in Nebraska, USA.</title>
        <authorList>
            <person name="Schachtman D."/>
        </authorList>
    </citation>
    <scope>NUCLEOTIDE SEQUENCE [LARGE SCALE GENOMIC DNA]</scope>
    <source>
        <strain evidence="14 15">BE240</strain>
    </source>
</reference>
<gene>
    <name evidence="14" type="ORF">J2X09_003788</name>
</gene>
<evidence type="ECO:0000256" key="8">
    <source>
        <dbReference type="ARBA" id="ARBA00022977"/>
    </source>
</evidence>
<dbReference type="PANTHER" id="PTHR31528:SF1">
    <property type="entry name" value="4-AMINO-5-HYDROXYMETHYL-2-METHYLPYRIMIDINE PHOSPHATE SYNTHASE THI11-RELATED"/>
    <property type="match status" value="1"/>
</dbReference>
<evidence type="ECO:0000256" key="11">
    <source>
        <dbReference type="ARBA" id="ARBA00048179"/>
    </source>
</evidence>
<evidence type="ECO:0000256" key="5">
    <source>
        <dbReference type="ARBA" id="ARBA00022679"/>
    </source>
</evidence>
<sequence>MNNALPLTTPRLTRRTLLSAAACSLALPAFAQNKPMKLRYQLDWRIGASATPYVVALRKGYFLEEGLDVSLIVGSGSAGTVQRLVAGNAEMGTGDVSALAEFAANNPGIPAKAVMLIYEHTAASAFALKKSGILTPADLKGKRLAAPVSDTGRKLFPLFALANGLDAAQDVSWLSVEPALRETMLVRGQTDVVTGNVSSALVALGKLGIPRSEIVVMRYAEHGVPLYGNAILSHPDFIRQHPQAVTGFLKGYLRAVKEINVDRPGGIAVLKQHEPLIDEKNELAGLDIIIDQELASANARKNGIGEIDPAKFRKGIDMLSKVTALATTPRPEDLIDMSLLPSRADRMVF</sequence>
<dbReference type="Pfam" id="PF09084">
    <property type="entry name" value="NMT1"/>
    <property type="match status" value="1"/>
</dbReference>
<comment type="caution">
    <text evidence="14">The sequence shown here is derived from an EMBL/GenBank/DDBJ whole genome shotgun (WGS) entry which is preliminary data.</text>
</comment>
<dbReference type="Proteomes" id="UP001265550">
    <property type="component" value="Unassembled WGS sequence"/>
</dbReference>
<evidence type="ECO:0000313" key="15">
    <source>
        <dbReference type="Proteomes" id="UP001265550"/>
    </source>
</evidence>
<dbReference type="EMBL" id="JAVDWE010000011">
    <property type="protein sequence ID" value="MDR7096035.1"/>
    <property type="molecule type" value="Genomic_DNA"/>
</dbReference>
<comment type="similarity">
    <text evidence="3">Belongs to the NMT1/THI5 family.</text>
</comment>
<name>A0ABU1VFC8_9BURK</name>
<evidence type="ECO:0000256" key="4">
    <source>
        <dbReference type="ARBA" id="ARBA00011738"/>
    </source>
</evidence>
<keyword evidence="15" id="KW-1185">Reference proteome</keyword>
<proteinExistence type="inferred from homology"/>
<dbReference type="RefSeq" id="WP_204734708.1">
    <property type="nucleotide sequence ID" value="NZ_JAVDWE010000011.1"/>
</dbReference>
<comment type="function">
    <text evidence="1">Responsible for the formation of the pyrimidine heterocycle in the thiamine biosynthesis pathway. Catalyzes the formation of hydroxymethylpyrimidine phosphate (HMP-P) from histidine and pyridoxal phosphate (PLP). The protein uses PLP and the active site histidine to form HMP-P, generating an inactive enzyme. The enzyme can only undergo a single turnover, which suggests it is a suicide enzyme.</text>
</comment>
<evidence type="ECO:0000256" key="9">
    <source>
        <dbReference type="ARBA" id="ARBA00023004"/>
    </source>
</evidence>
<keyword evidence="5" id="KW-0808">Transferase</keyword>
<keyword evidence="6" id="KW-0479">Metal-binding</keyword>
<comment type="pathway">
    <text evidence="2">Cofactor biosynthesis; thiamine diphosphate biosynthesis.</text>
</comment>
<evidence type="ECO:0000256" key="10">
    <source>
        <dbReference type="ARBA" id="ARBA00033171"/>
    </source>
</evidence>
<evidence type="ECO:0000259" key="13">
    <source>
        <dbReference type="Pfam" id="PF09084"/>
    </source>
</evidence>